<dbReference type="Proteomes" id="UP000018888">
    <property type="component" value="Unassembled WGS sequence"/>
</dbReference>
<proteinExistence type="predicted"/>
<keyword evidence="2" id="KW-1185">Reference proteome</keyword>
<evidence type="ECO:0000313" key="1">
    <source>
        <dbReference type="EMBL" id="POG70020.1"/>
    </source>
</evidence>
<reference evidence="1 2" key="2">
    <citation type="journal article" date="2018" name="New Phytol.">
        <title>High intraspecific genome diversity in the model arbuscular mycorrhizal symbiont Rhizophagus irregularis.</title>
        <authorList>
            <person name="Chen E.C.H."/>
            <person name="Morin E."/>
            <person name="Beaudet D."/>
            <person name="Noel J."/>
            <person name="Yildirir G."/>
            <person name="Ndikumana S."/>
            <person name="Charron P."/>
            <person name="St-Onge C."/>
            <person name="Giorgi J."/>
            <person name="Kruger M."/>
            <person name="Marton T."/>
            <person name="Ropars J."/>
            <person name="Grigoriev I.V."/>
            <person name="Hainaut M."/>
            <person name="Henrissat B."/>
            <person name="Roux C."/>
            <person name="Martin F."/>
            <person name="Corradi N."/>
        </authorList>
    </citation>
    <scope>NUCLEOTIDE SEQUENCE [LARGE SCALE GENOMIC DNA]</scope>
    <source>
        <strain evidence="1 2">DAOM 197198</strain>
    </source>
</reference>
<reference evidence="1 2" key="1">
    <citation type="journal article" date="2013" name="Proc. Natl. Acad. Sci. U.S.A.">
        <title>Genome of an arbuscular mycorrhizal fungus provides insight into the oldest plant symbiosis.</title>
        <authorList>
            <person name="Tisserant E."/>
            <person name="Malbreil M."/>
            <person name="Kuo A."/>
            <person name="Kohler A."/>
            <person name="Symeonidi A."/>
            <person name="Balestrini R."/>
            <person name="Charron P."/>
            <person name="Duensing N."/>
            <person name="Frei Dit Frey N."/>
            <person name="Gianinazzi-Pearson V."/>
            <person name="Gilbert L.B."/>
            <person name="Handa Y."/>
            <person name="Herr J.R."/>
            <person name="Hijri M."/>
            <person name="Koul R."/>
            <person name="Kawaguchi M."/>
            <person name="Krajinski F."/>
            <person name="Lammers P.J."/>
            <person name="Masclaux F.G."/>
            <person name="Murat C."/>
            <person name="Morin E."/>
            <person name="Ndikumana S."/>
            <person name="Pagni M."/>
            <person name="Petitpierre D."/>
            <person name="Requena N."/>
            <person name="Rosikiewicz P."/>
            <person name="Riley R."/>
            <person name="Saito K."/>
            <person name="San Clemente H."/>
            <person name="Shapiro H."/>
            <person name="van Tuinen D."/>
            <person name="Becard G."/>
            <person name="Bonfante P."/>
            <person name="Paszkowski U."/>
            <person name="Shachar-Hill Y.Y."/>
            <person name="Tuskan G.A."/>
            <person name="Young P.W."/>
            <person name="Sanders I.R."/>
            <person name="Henrissat B."/>
            <person name="Rensing S.A."/>
            <person name="Grigoriev I.V."/>
            <person name="Corradi N."/>
            <person name="Roux C."/>
            <person name="Martin F."/>
        </authorList>
    </citation>
    <scope>NUCLEOTIDE SEQUENCE [LARGE SCALE GENOMIC DNA]</scope>
    <source>
        <strain evidence="1 2">DAOM 197198</strain>
    </source>
</reference>
<organism evidence="1 2">
    <name type="scientific">Rhizophagus irregularis (strain DAOM 181602 / DAOM 197198 / MUCL 43194)</name>
    <name type="common">Arbuscular mycorrhizal fungus</name>
    <name type="synonym">Glomus intraradices</name>
    <dbReference type="NCBI Taxonomy" id="747089"/>
    <lineage>
        <taxon>Eukaryota</taxon>
        <taxon>Fungi</taxon>
        <taxon>Fungi incertae sedis</taxon>
        <taxon>Mucoromycota</taxon>
        <taxon>Glomeromycotina</taxon>
        <taxon>Glomeromycetes</taxon>
        <taxon>Glomerales</taxon>
        <taxon>Glomeraceae</taxon>
        <taxon>Rhizophagus</taxon>
    </lineage>
</organism>
<dbReference type="Gene3D" id="3.80.10.10">
    <property type="entry name" value="Ribonuclease Inhibitor"/>
    <property type="match status" value="1"/>
</dbReference>
<sequence>MTLLYLTDDCIFYILQQLQNDRSTLFNCLLVNRFWCKSTIPLLYANPFVNITEKNYSIILTLIFCFNKEETLHLKNVLDINQINNIDLDEEYNPLFEYPKYLEKYNYFTINSVINRCLLKNCLNLPTSHIKIFDITPIFHRSILRQSRNIKQLDILLYLFYKDSFNNFNVQNFTSNLTRLNSLSFNFHLVGSVYNEIGQEFLSNIANICLNLRKLIIKLPRTPRFLSHHVTSNNLINSTTSEKFCTIIQNQNKLKKFKIMNCYSSLNNILLSLEFQKNSLVHVEFTSTNFNNVSLKNLKGLYNLKYLRFENCEGILLDQCEVLNITSFKLMKLSLKRNNWIVDVTSFMIKYLGASLQRLLVDNPTIPLIENVLMFCSKLIFLKIRINYHFDLSVLPFFKNLRIRILNINITSYNPNNINEFFINLANNIPTNISNISIYIYSRNSNKFLRFKEFLENCHNDFKIINLNHIVELEFLKIVLKYIERSNNNLKIFGMLGLDKEFNDEELNLLNQIKDKGVKIVEYYSFYNYL</sequence>
<evidence type="ECO:0000313" key="2">
    <source>
        <dbReference type="Proteomes" id="UP000018888"/>
    </source>
</evidence>
<gene>
    <name evidence="1" type="ORF">GLOIN_2v1776264</name>
</gene>
<name>A0A2H5U2Q8_RHIID</name>
<evidence type="ECO:0008006" key="3">
    <source>
        <dbReference type="Google" id="ProtNLM"/>
    </source>
</evidence>
<protein>
    <recommendedName>
        <fullName evidence="3">F-box domain-containing protein</fullName>
    </recommendedName>
</protein>
<dbReference type="AlphaFoldDB" id="A0A2H5U2Q8"/>
<comment type="caution">
    <text evidence="1">The sequence shown here is derived from an EMBL/GenBank/DDBJ whole genome shotgun (WGS) entry which is preliminary data.</text>
</comment>
<dbReference type="InterPro" id="IPR032675">
    <property type="entry name" value="LRR_dom_sf"/>
</dbReference>
<dbReference type="VEuPathDB" id="FungiDB:RhiirFUN_018676"/>
<accession>A0A2H5U2Q8</accession>
<dbReference type="EMBL" id="AUPC02000126">
    <property type="protein sequence ID" value="POG70020.1"/>
    <property type="molecule type" value="Genomic_DNA"/>
</dbReference>